<dbReference type="Gene3D" id="3.80.10.10">
    <property type="entry name" value="Ribonuclease Inhibitor"/>
    <property type="match status" value="1"/>
</dbReference>
<keyword evidence="7" id="KW-1133">Transmembrane helix</keyword>
<name>A0A6J5X824_PRUAR</name>
<evidence type="ECO:0008006" key="13">
    <source>
        <dbReference type="Google" id="ProtNLM"/>
    </source>
</evidence>
<dbReference type="OrthoDB" id="1719097at2759"/>
<dbReference type="InterPro" id="IPR001611">
    <property type="entry name" value="Leu-rich_rpt"/>
</dbReference>
<protein>
    <recommendedName>
        <fullName evidence="13">Leucine-rich repeat-containing N-terminal plant-type domain-containing protein</fullName>
    </recommendedName>
</protein>
<dbReference type="SUPFAM" id="SSF52058">
    <property type="entry name" value="L domain-like"/>
    <property type="match status" value="1"/>
</dbReference>
<evidence type="ECO:0000256" key="8">
    <source>
        <dbReference type="ARBA" id="ARBA00023136"/>
    </source>
</evidence>
<dbReference type="Pfam" id="PF13855">
    <property type="entry name" value="LRR_8"/>
    <property type="match status" value="1"/>
</dbReference>
<sequence>MSKGKELEYKDYQLTAWGDMIDLSSNNFEGEIPEQVGNMVNLSMLNLSMNRLTGEIPSSIGKLHWLETLDLSHNHSCPTTT</sequence>
<keyword evidence="8" id="KW-0472">Membrane</keyword>
<reference evidence="12" key="1">
    <citation type="journal article" date="2020" name="Genome Biol.">
        <title>Gamete binning: chromosome-level and haplotype-resolved genome assembly enabled by high-throughput single-cell sequencing of gamete genomes.</title>
        <authorList>
            <person name="Campoy J.A."/>
            <person name="Sun H."/>
            <person name="Goel M."/>
            <person name="Jiao W.-B."/>
            <person name="Folz-Donahue K."/>
            <person name="Wang N."/>
            <person name="Rubio M."/>
            <person name="Liu C."/>
            <person name="Kukat C."/>
            <person name="Ruiz D."/>
            <person name="Huettel B."/>
            <person name="Schneeberger K."/>
        </authorList>
    </citation>
    <scope>NUCLEOTIDE SEQUENCE [LARGE SCALE GENOMIC DNA]</scope>
    <source>
        <strain evidence="12">cv. Rojo Pasion</strain>
    </source>
</reference>
<keyword evidence="3" id="KW-0433">Leucine-rich repeat</keyword>
<organism evidence="11 12">
    <name type="scientific">Prunus armeniaca</name>
    <name type="common">Apricot</name>
    <name type="synonym">Armeniaca vulgaris</name>
    <dbReference type="NCBI Taxonomy" id="36596"/>
    <lineage>
        <taxon>Eukaryota</taxon>
        <taxon>Viridiplantae</taxon>
        <taxon>Streptophyta</taxon>
        <taxon>Embryophyta</taxon>
        <taxon>Tracheophyta</taxon>
        <taxon>Spermatophyta</taxon>
        <taxon>Magnoliopsida</taxon>
        <taxon>eudicotyledons</taxon>
        <taxon>Gunneridae</taxon>
        <taxon>Pentapetalae</taxon>
        <taxon>rosids</taxon>
        <taxon>fabids</taxon>
        <taxon>Rosales</taxon>
        <taxon>Rosaceae</taxon>
        <taxon>Amygdaloideae</taxon>
        <taxon>Amygdaleae</taxon>
        <taxon>Prunus</taxon>
    </lineage>
</organism>
<evidence type="ECO:0000313" key="11">
    <source>
        <dbReference type="EMBL" id="CAB4307214.1"/>
    </source>
</evidence>
<keyword evidence="6" id="KW-0677">Repeat</keyword>
<dbReference type="AlphaFoldDB" id="A0A6J5X824"/>
<dbReference type="InterPro" id="IPR032675">
    <property type="entry name" value="LRR_dom_sf"/>
</dbReference>
<keyword evidence="9" id="KW-0675">Receptor</keyword>
<dbReference type="GO" id="GO:0005886">
    <property type="term" value="C:plasma membrane"/>
    <property type="evidence" value="ECO:0007669"/>
    <property type="project" value="UniProtKB-SubCell"/>
</dbReference>
<dbReference type="PANTHER" id="PTHR48065:SF11">
    <property type="entry name" value="OS11G0213300 PROTEIN"/>
    <property type="match status" value="1"/>
</dbReference>
<gene>
    <name evidence="11" type="ORF">ORAREDHAP_LOCUS25768</name>
</gene>
<evidence type="ECO:0000256" key="7">
    <source>
        <dbReference type="ARBA" id="ARBA00022989"/>
    </source>
</evidence>
<evidence type="ECO:0000256" key="10">
    <source>
        <dbReference type="ARBA" id="ARBA00023180"/>
    </source>
</evidence>
<evidence type="ECO:0000313" key="12">
    <source>
        <dbReference type="Proteomes" id="UP000507245"/>
    </source>
</evidence>
<comment type="subcellular location">
    <subcellularLocation>
        <location evidence="1">Cell membrane</location>
        <topology evidence="1">Single-pass type I membrane protein</topology>
    </subcellularLocation>
</comment>
<keyword evidence="10" id="KW-0325">Glycoprotein</keyword>
<dbReference type="EMBL" id="CAEKKB010000004">
    <property type="protein sequence ID" value="CAB4307214.1"/>
    <property type="molecule type" value="Genomic_DNA"/>
</dbReference>
<evidence type="ECO:0000256" key="2">
    <source>
        <dbReference type="ARBA" id="ARBA00022475"/>
    </source>
</evidence>
<proteinExistence type="predicted"/>
<dbReference type="Proteomes" id="UP000507245">
    <property type="component" value="Unassembled WGS sequence"/>
</dbReference>
<evidence type="ECO:0000256" key="9">
    <source>
        <dbReference type="ARBA" id="ARBA00023170"/>
    </source>
</evidence>
<dbReference type="GO" id="GO:0051606">
    <property type="term" value="P:detection of stimulus"/>
    <property type="evidence" value="ECO:0007669"/>
    <property type="project" value="UniProtKB-ARBA"/>
</dbReference>
<evidence type="ECO:0000256" key="5">
    <source>
        <dbReference type="ARBA" id="ARBA00022729"/>
    </source>
</evidence>
<evidence type="ECO:0000256" key="4">
    <source>
        <dbReference type="ARBA" id="ARBA00022692"/>
    </source>
</evidence>
<keyword evidence="2" id="KW-1003">Cell membrane</keyword>
<accession>A0A6J5X824</accession>
<keyword evidence="5" id="KW-0732">Signal</keyword>
<evidence type="ECO:0000256" key="3">
    <source>
        <dbReference type="ARBA" id="ARBA00022614"/>
    </source>
</evidence>
<keyword evidence="12" id="KW-1185">Reference proteome</keyword>
<evidence type="ECO:0000256" key="6">
    <source>
        <dbReference type="ARBA" id="ARBA00022737"/>
    </source>
</evidence>
<evidence type="ECO:0000256" key="1">
    <source>
        <dbReference type="ARBA" id="ARBA00004251"/>
    </source>
</evidence>
<dbReference type="FunFam" id="3.80.10.10:FF:000470">
    <property type="entry name" value="LRR receptor-like serine/threonine-protein kinase RPK2"/>
    <property type="match status" value="1"/>
</dbReference>
<dbReference type="PANTHER" id="PTHR48065">
    <property type="entry name" value="OS10G0469600 PROTEIN"/>
    <property type="match status" value="1"/>
</dbReference>
<keyword evidence="4" id="KW-0812">Transmembrane</keyword>